<keyword evidence="9" id="KW-0732">Signal</keyword>
<evidence type="ECO:0000256" key="9">
    <source>
        <dbReference type="SAM" id="SignalP"/>
    </source>
</evidence>
<dbReference type="InterPro" id="IPR051906">
    <property type="entry name" value="TolC-like"/>
</dbReference>
<dbReference type="PANTHER" id="PTHR30026">
    <property type="entry name" value="OUTER MEMBRANE PROTEIN TOLC"/>
    <property type="match status" value="1"/>
</dbReference>
<keyword evidence="11" id="KW-1185">Reference proteome</keyword>
<keyword evidence="5" id="KW-0812">Transmembrane</keyword>
<reference evidence="10" key="1">
    <citation type="submission" date="2022-01" db="EMBL/GenBank/DDBJ databases">
        <authorList>
            <person name="Wang Y."/>
        </authorList>
    </citation>
    <scope>NUCLEOTIDE SEQUENCE</scope>
    <source>
        <strain evidence="10">WB101</strain>
    </source>
</reference>
<keyword evidence="8" id="KW-0175">Coiled coil</keyword>
<evidence type="ECO:0000256" key="7">
    <source>
        <dbReference type="ARBA" id="ARBA00023237"/>
    </source>
</evidence>
<keyword evidence="7" id="KW-0998">Cell outer membrane</keyword>
<sequence>MQLTKNQLKRLFVTTLILCLGTFQEAFSQDIKVELPENNELTIDQVIKLSVVNNPEVKRAILSVENADEQVKLAWSEVLPDVTSSASFTRNIEIPVNFVPATFFDPNADPDELVPLQFGTDNNWQGGITVSQNIFRGEAIVGISSSSVFKSVQEEALRSTIQQIITQSRKGFHAVLIAEEQLRLQEATIERIEENLEENRSRYEAGLIEEYDVLRLEVQLANQQPQLKDAQLSVEEAYRNLKELMALPLDLPLEIVGSLSEYQINNPAEGGNENETIYNLVEATPLPMLNEGEALDVMRNKRGDLRVLEVQQSLKDREIRAIKSRFLPTVTADYNLQWTAAQPGTPRPFESAVRFQTLMVNVSVPIFTGFERMANLNIAQIEKRDLEVQEWAAEKTALNEYETTLERLRNLEETANARRQAVDQAQRGYEIAVNRYENGVGSQLEVTEAELQVREAELNYALSVADYLNSKADFDLAIGMVPMIDETEYEF</sequence>
<evidence type="ECO:0000256" key="1">
    <source>
        <dbReference type="ARBA" id="ARBA00004442"/>
    </source>
</evidence>
<feature type="signal peptide" evidence="9">
    <location>
        <begin position="1"/>
        <end position="28"/>
    </location>
</feature>
<dbReference type="Gene3D" id="1.20.1600.10">
    <property type="entry name" value="Outer membrane efflux proteins (OEP)"/>
    <property type="match status" value="1"/>
</dbReference>
<comment type="caution">
    <text evidence="10">The sequence shown here is derived from an EMBL/GenBank/DDBJ whole genome shotgun (WGS) entry which is preliminary data.</text>
</comment>
<dbReference type="Proteomes" id="UP001165366">
    <property type="component" value="Unassembled WGS sequence"/>
</dbReference>
<feature type="coiled-coil region" evidence="8">
    <location>
        <begin position="175"/>
        <end position="202"/>
    </location>
</feature>
<comment type="similarity">
    <text evidence="2">Belongs to the outer membrane factor (OMF) (TC 1.B.17) family.</text>
</comment>
<dbReference type="EMBL" id="JAKLWS010000003">
    <property type="protein sequence ID" value="MCG2587691.1"/>
    <property type="molecule type" value="Genomic_DNA"/>
</dbReference>
<accession>A0ABS9KA22</accession>
<proteinExistence type="inferred from homology"/>
<dbReference type="Pfam" id="PF02321">
    <property type="entry name" value="OEP"/>
    <property type="match status" value="2"/>
</dbReference>
<reference evidence="10" key="2">
    <citation type="submission" date="2024-05" db="EMBL/GenBank/DDBJ databases">
        <title>Rhodohalobacter halophilus gen. nov., sp. nov., a moderately halophilic member of the family Balneolaceae.</title>
        <authorList>
            <person name="Xia J."/>
        </authorList>
    </citation>
    <scope>NUCLEOTIDE SEQUENCE</scope>
    <source>
        <strain evidence="10">WB101</strain>
    </source>
</reference>
<name>A0ABS9KA22_9BACT</name>
<evidence type="ECO:0000256" key="4">
    <source>
        <dbReference type="ARBA" id="ARBA00022452"/>
    </source>
</evidence>
<gene>
    <name evidence="10" type="ORF">L6773_03870</name>
</gene>
<protein>
    <submittedName>
        <fullName evidence="10">TolC family protein</fullName>
    </submittedName>
</protein>
<comment type="subcellular location">
    <subcellularLocation>
        <location evidence="1">Cell outer membrane</location>
    </subcellularLocation>
</comment>
<dbReference type="PANTHER" id="PTHR30026:SF20">
    <property type="entry name" value="OUTER MEMBRANE PROTEIN TOLC"/>
    <property type="match status" value="1"/>
</dbReference>
<dbReference type="RefSeq" id="WP_237852534.1">
    <property type="nucleotide sequence ID" value="NZ_JAKLWS010000003.1"/>
</dbReference>
<organism evidence="10 11">
    <name type="scientific">Rhodohalobacter sulfatireducens</name>
    <dbReference type="NCBI Taxonomy" id="2911366"/>
    <lineage>
        <taxon>Bacteria</taxon>
        <taxon>Pseudomonadati</taxon>
        <taxon>Balneolota</taxon>
        <taxon>Balneolia</taxon>
        <taxon>Balneolales</taxon>
        <taxon>Balneolaceae</taxon>
        <taxon>Rhodohalobacter</taxon>
    </lineage>
</organism>
<evidence type="ECO:0000256" key="6">
    <source>
        <dbReference type="ARBA" id="ARBA00023136"/>
    </source>
</evidence>
<keyword evidence="3" id="KW-0813">Transport</keyword>
<dbReference type="SUPFAM" id="SSF56954">
    <property type="entry name" value="Outer membrane efflux proteins (OEP)"/>
    <property type="match status" value="1"/>
</dbReference>
<evidence type="ECO:0000256" key="3">
    <source>
        <dbReference type="ARBA" id="ARBA00022448"/>
    </source>
</evidence>
<dbReference type="InterPro" id="IPR003423">
    <property type="entry name" value="OMP_efflux"/>
</dbReference>
<evidence type="ECO:0000256" key="5">
    <source>
        <dbReference type="ARBA" id="ARBA00022692"/>
    </source>
</evidence>
<feature type="coiled-coil region" evidence="8">
    <location>
        <begin position="394"/>
        <end position="428"/>
    </location>
</feature>
<evidence type="ECO:0000313" key="11">
    <source>
        <dbReference type="Proteomes" id="UP001165366"/>
    </source>
</evidence>
<keyword evidence="4" id="KW-1134">Transmembrane beta strand</keyword>
<evidence type="ECO:0000256" key="8">
    <source>
        <dbReference type="SAM" id="Coils"/>
    </source>
</evidence>
<evidence type="ECO:0000256" key="2">
    <source>
        <dbReference type="ARBA" id="ARBA00007613"/>
    </source>
</evidence>
<feature type="chain" id="PRO_5046584311" evidence="9">
    <location>
        <begin position="29"/>
        <end position="491"/>
    </location>
</feature>
<evidence type="ECO:0000313" key="10">
    <source>
        <dbReference type="EMBL" id="MCG2587691.1"/>
    </source>
</evidence>
<keyword evidence="6" id="KW-0472">Membrane</keyword>